<dbReference type="InterPro" id="IPR036640">
    <property type="entry name" value="ABC1_TM_sf"/>
</dbReference>
<proteinExistence type="predicted"/>
<evidence type="ECO:0000256" key="1">
    <source>
        <dbReference type="ARBA" id="ARBA00004651"/>
    </source>
</evidence>
<gene>
    <name evidence="7" type="ORF">T190423A01A_110057</name>
</gene>
<reference evidence="7 8" key="1">
    <citation type="submission" date="2024-05" db="EMBL/GenBank/DDBJ databases">
        <authorList>
            <person name="Duchaud E."/>
        </authorList>
    </citation>
    <scope>NUCLEOTIDE SEQUENCE [LARGE SCALE GENOMIC DNA]</scope>
    <source>
        <strain evidence="7">Ena-SAMPLE-TAB-13-05-2024-13:56:06:370-140308</strain>
    </source>
</reference>
<evidence type="ECO:0000259" key="6">
    <source>
        <dbReference type="Pfam" id="PF13239"/>
    </source>
</evidence>
<accession>A0ABP1EYK0</accession>
<comment type="subcellular location">
    <subcellularLocation>
        <location evidence="1">Cell membrane</location>
        <topology evidence="1">Multi-pass membrane protein</topology>
    </subcellularLocation>
</comment>
<evidence type="ECO:0000256" key="3">
    <source>
        <dbReference type="ARBA" id="ARBA00022989"/>
    </source>
</evidence>
<keyword evidence="2 5" id="KW-0812">Transmembrane</keyword>
<evidence type="ECO:0000256" key="2">
    <source>
        <dbReference type="ARBA" id="ARBA00022692"/>
    </source>
</evidence>
<sequence>MENKFIEEKKYLAAKKRIKQIKGFYAHAFVNVISIIIIVTVNLVFSPWFHWFWFAVAGIVIVTFIHWMLVFGQNVFGFGEDWEEKKIKEYLNKKE</sequence>
<dbReference type="Pfam" id="PF13239">
    <property type="entry name" value="2TM"/>
    <property type="match status" value="1"/>
</dbReference>
<protein>
    <submittedName>
        <fullName evidence="7">2TM domain-containing protein</fullName>
    </submittedName>
</protein>
<name>A0ABP1EYK0_9FLAO</name>
<dbReference type="EMBL" id="CAXJIO010000002">
    <property type="protein sequence ID" value="CAL2101167.1"/>
    <property type="molecule type" value="Genomic_DNA"/>
</dbReference>
<feature type="domain" description="2TM" evidence="6">
    <location>
        <begin position="14"/>
        <end position="91"/>
    </location>
</feature>
<organism evidence="7 8">
    <name type="scientific">Tenacibaculum polynesiense</name>
    <dbReference type="NCBI Taxonomy" id="3137857"/>
    <lineage>
        <taxon>Bacteria</taxon>
        <taxon>Pseudomonadati</taxon>
        <taxon>Bacteroidota</taxon>
        <taxon>Flavobacteriia</taxon>
        <taxon>Flavobacteriales</taxon>
        <taxon>Flavobacteriaceae</taxon>
        <taxon>Tenacibaculum</taxon>
    </lineage>
</organism>
<keyword evidence="3 5" id="KW-1133">Transmembrane helix</keyword>
<dbReference type="InterPro" id="IPR025698">
    <property type="entry name" value="2TM_dom"/>
</dbReference>
<keyword evidence="8" id="KW-1185">Reference proteome</keyword>
<dbReference type="SUPFAM" id="SSF90123">
    <property type="entry name" value="ABC transporter transmembrane region"/>
    <property type="match status" value="1"/>
</dbReference>
<evidence type="ECO:0000313" key="8">
    <source>
        <dbReference type="Proteomes" id="UP001497527"/>
    </source>
</evidence>
<evidence type="ECO:0000256" key="4">
    <source>
        <dbReference type="ARBA" id="ARBA00023136"/>
    </source>
</evidence>
<comment type="caution">
    <text evidence="7">The sequence shown here is derived from an EMBL/GenBank/DDBJ whole genome shotgun (WGS) entry which is preliminary data.</text>
</comment>
<evidence type="ECO:0000256" key="5">
    <source>
        <dbReference type="SAM" id="Phobius"/>
    </source>
</evidence>
<keyword evidence="4 5" id="KW-0472">Membrane</keyword>
<dbReference type="RefSeq" id="WP_348713793.1">
    <property type="nucleotide sequence ID" value="NZ_CAXJIO010000002.1"/>
</dbReference>
<dbReference type="Proteomes" id="UP001497527">
    <property type="component" value="Unassembled WGS sequence"/>
</dbReference>
<feature type="transmembrane region" description="Helical" evidence="5">
    <location>
        <begin position="51"/>
        <end position="71"/>
    </location>
</feature>
<feature type="transmembrane region" description="Helical" evidence="5">
    <location>
        <begin position="24"/>
        <end position="45"/>
    </location>
</feature>
<evidence type="ECO:0000313" key="7">
    <source>
        <dbReference type="EMBL" id="CAL2101167.1"/>
    </source>
</evidence>